<reference evidence="2 3" key="1">
    <citation type="submission" date="2015-04" db="EMBL/GenBank/DDBJ databases">
        <authorList>
            <person name="Syromyatnikov M.Y."/>
            <person name="Popov V.N."/>
        </authorList>
    </citation>
    <scope>NUCLEOTIDE SEQUENCE [LARGE SCALE GENOMIC DNA]</scope>
</reference>
<dbReference type="STRING" id="568069.A0A1J1J1U4"/>
<gene>
    <name evidence="2" type="ORF">CLUMA_CG019288</name>
</gene>
<name>A0A1J1J1U4_9DIPT</name>
<feature type="domain" description="Phorbol-ester/DAG-type" evidence="1">
    <location>
        <begin position="1"/>
        <end position="39"/>
    </location>
</feature>
<keyword evidence="3" id="KW-1185">Reference proteome</keyword>
<evidence type="ECO:0000313" key="2">
    <source>
        <dbReference type="EMBL" id="CRL06367.1"/>
    </source>
</evidence>
<accession>A0A1J1J1U4</accession>
<dbReference type="Proteomes" id="UP000183832">
    <property type="component" value="Unassembled WGS sequence"/>
</dbReference>
<evidence type="ECO:0000313" key="3">
    <source>
        <dbReference type="Proteomes" id="UP000183832"/>
    </source>
</evidence>
<protein>
    <submittedName>
        <fullName evidence="2">CLUMA_CG019288, isoform A</fullName>
    </submittedName>
</protein>
<organism evidence="2 3">
    <name type="scientific">Clunio marinus</name>
    <dbReference type="NCBI Taxonomy" id="568069"/>
    <lineage>
        <taxon>Eukaryota</taxon>
        <taxon>Metazoa</taxon>
        <taxon>Ecdysozoa</taxon>
        <taxon>Arthropoda</taxon>
        <taxon>Hexapoda</taxon>
        <taxon>Insecta</taxon>
        <taxon>Pterygota</taxon>
        <taxon>Neoptera</taxon>
        <taxon>Endopterygota</taxon>
        <taxon>Diptera</taxon>
        <taxon>Nematocera</taxon>
        <taxon>Chironomoidea</taxon>
        <taxon>Chironomidae</taxon>
        <taxon>Clunio</taxon>
    </lineage>
</organism>
<dbReference type="OrthoDB" id="7964316at2759"/>
<dbReference type="EMBL" id="CVRI01000066">
    <property type="protein sequence ID" value="CRL06367.1"/>
    <property type="molecule type" value="Genomic_DNA"/>
</dbReference>
<dbReference type="AlphaFoldDB" id="A0A1J1J1U4"/>
<dbReference type="InterPro" id="IPR002219">
    <property type="entry name" value="PKC_DAG/PE"/>
</dbReference>
<evidence type="ECO:0000259" key="1">
    <source>
        <dbReference type="PROSITE" id="PS50081"/>
    </source>
</evidence>
<dbReference type="PROSITE" id="PS50081">
    <property type="entry name" value="ZF_DAG_PE_2"/>
    <property type="match status" value="1"/>
</dbReference>
<sequence>MPEKCNNCEKFYKDNEGVDCLFCGENKHIKCFVSYPSDKAEHFFLPQMVIQAVRNNNLYFVCESCKEAKIKYQSNPVETAIDEIDQKLQKLMIKMTQIELKVFENKDEEEEVKIKGDNNSTTQMSYAKIVKIDVKNGRNSKNINTLQKVRNSIDPHKLQPSNMRSTSTGGVTFKCYLDDENKIETEIKKKLGSNFNVEINETKKPTLKIFGLYDDKNLSYQKLEELMRAQNLSLISDKNYISVKKIPMRD</sequence>
<proteinExistence type="predicted"/>